<dbReference type="InterPro" id="IPR006680">
    <property type="entry name" value="Amidohydro-rel"/>
</dbReference>
<dbReference type="EMBL" id="MCFC01000042">
    <property type="protein sequence ID" value="ORY26974.1"/>
    <property type="molecule type" value="Genomic_DNA"/>
</dbReference>
<evidence type="ECO:0000256" key="1">
    <source>
        <dbReference type="SAM" id="MobiDB-lite"/>
    </source>
</evidence>
<dbReference type="InterPro" id="IPR011059">
    <property type="entry name" value="Metal-dep_hydrolase_composite"/>
</dbReference>
<dbReference type="STRING" id="71784.A0A1Y2AX05"/>
<dbReference type="CDD" id="cd01299">
    <property type="entry name" value="Met_dep_hydrolase_A"/>
    <property type="match status" value="1"/>
</dbReference>
<accession>A0A1Y2AX05</accession>
<dbReference type="InParanoid" id="A0A1Y2AX05"/>
<evidence type="ECO:0000313" key="4">
    <source>
        <dbReference type="Proteomes" id="UP000193986"/>
    </source>
</evidence>
<dbReference type="InterPro" id="IPR051781">
    <property type="entry name" value="Metallo-dep_Hydrolase"/>
</dbReference>
<evidence type="ECO:0000313" key="3">
    <source>
        <dbReference type="EMBL" id="ORY26974.1"/>
    </source>
</evidence>
<evidence type="ECO:0000259" key="2">
    <source>
        <dbReference type="Pfam" id="PF01979"/>
    </source>
</evidence>
<dbReference type="AlphaFoldDB" id="A0A1Y2AX05"/>
<dbReference type="Gene3D" id="2.30.40.10">
    <property type="entry name" value="Urease, subunit C, domain 1"/>
    <property type="match status" value="1"/>
</dbReference>
<keyword evidence="4" id="KW-1185">Reference proteome</keyword>
<feature type="domain" description="Amidohydrolase-related" evidence="2">
    <location>
        <begin position="98"/>
        <end position="443"/>
    </location>
</feature>
<dbReference type="Gene3D" id="3.20.20.140">
    <property type="entry name" value="Metal-dependent hydrolases"/>
    <property type="match status" value="1"/>
</dbReference>
<gene>
    <name evidence="3" type="ORF">BCR39DRAFT_246021</name>
</gene>
<sequence>MNRKAETTKQQLTISSMPDLKFRKPVPVNIELKNRNPGIDPQFVIFKEANILDSTGKEPYVGDVLIDGERFAQVGGEVDPAQYPEDNTLVVNAKGKTLMSGLCDSHTHLTWNDAPTLNGLCDLPNEEHMIHTVVSAKCYLDHGFTMCFGAASAKKRLDVACRDFIQAGKIPGPRYLANGPEISTTGGAIIPGITLFADGPDEMRKVVRDLMTIGVDNIKLSMTGDYVHPTMGSTETYFTQEEVDVAVEEAHRHGKRVAAHARAADSVVMCCKAGVDVIYHASYCDDEGMKLLEQQKDRIFVAPAINFPLLSTTSAAGYGLTPEMAKKRGLVHEVEAASKAMNAMYKKGIRVLPGGDYGFAWAPHGTYARDIDHFVRLFGYTPMDAILAATALGGEIMGHPEELGKVQPGYYADCILVDTPDVLADVRVLQDTTKIHGIFINGHKHKLSETPAPSYNPAEVTQKNGVKEPNESSNGHANGVNGAHKGTSDVANDSQARLEKEMP</sequence>
<dbReference type="SUPFAM" id="SSF51556">
    <property type="entry name" value="Metallo-dependent hydrolases"/>
    <property type="match status" value="1"/>
</dbReference>
<proteinExistence type="predicted"/>
<dbReference type="Pfam" id="PF01979">
    <property type="entry name" value="Amidohydro_1"/>
    <property type="match status" value="1"/>
</dbReference>
<name>A0A1Y2AX05_9TREE</name>
<dbReference type="PANTHER" id="PTHR43135">
    <property type="entry name" value="ALPHA-D-RIBOSE 1-METHYLPHOSPHONATE 5-TRIPHOSPHATE DIPHOSPHATASE"/>
    <property type="match status" value="1"/>
</dbReference>
<dbReference type="Proteomes" id="UP000193986">
    <property type="component" value="Unassembled WGS sequence"/>
</dbReference>
<dbReference type="InterPro" id="IPR032466">
    <property type="entry name" value="Metal_Hydrolase"/>
</dbReference>
<reference evidence="3 4" key="1">
    <citation type="submission" date="2016-07" db="EMBL/GenBank/DDBJ databases">
        <title>Pervasive Adenine N6-methylation of Active Genes in Fungi.</title>
        <authorList>
            <consortium name="DOE Joint Genome Institute"/>
            <person name="Mondo S.J."/>
            <person name="Dannebaum R.O."/>
            <person name="Kuo R.C."/>
            <person name="Labutti K."/>
            <person name="Haridas S."/>
            <person name="Kuo A."/>
            <person name="Salamov A."/>
            <person name="Ahrendt S.R."/>
            <person name="Lipzen A."/>
            <person name="Sullivan W."/>
            <person name="Andreopoulos W.B."/>
            <person name="Clum A."/>
            <person name="Lindquist E."/>
            <person name="Daum C."/>
            <person name="Ramamoorthy G.K."/>
            <person name="Gryganskyi A."/>
            <person name="Culley D."/>
            <person name="Magnuson J.K."/>
            <person name="James T.Y."/>
            <person name="O'Malley M.A."/>
            <person name="Stajich J.E."/>
            <person name="Spatafora J.W."/>
            <person name="Visel A."/>
            <person name="Grigoriev I.V."/>
        </authorList>
    </citation>
    <scope>NUCLEOTIDE SEQUENCE [LARGE SCALE GENOMIC DNA]</scope>
    <source>
        <strain evidence="3 4">68-887.2</strain>
    </source>
</reference>
<dbReference type="InterPro" id="IPR057744">
    <property type="entry name" value="OTAase-like"/>
</dbReference>
<dbReference type="GO" id="GO:0016810">
    <property type="term" value="F:hydrolase activity, acting on carbon-nitrogen (but not peptide) bonds"/>
    <property type="evidence" value="ECO:0007669"/>
    <property type="project" value="InterPro"/>
</dbReference>
<dbReference type="OrthoDB" id="194468at2759"/>
<dbReference type="PANTHER" id="PTHR43135:SF3">
    <property type="entry name" value="ALPHA-D-RIBOSE 1-METHYLPHOSPHONATE 5-TRIPHOSPHATE DIPHOSPHATASE"/>
    <property type="match status" value="1"/>
</dbReference>
<organism evidence="3 4">
    <name type="scientific">Naematelia encephala</name>
    <dbReference type="NCBI Taxonomy" id="71784"/>
    <lineage>
        <taxon>Eukaryota</taxon>
        <taxon>Fungi</taxon>
        <taxon>Dikarya</taxon>
        <taxon>Basidiomycota</taxon>
        <taxon>Agaricomycotina</taxon>
        <taxon>Tremellomycetes</taxon>
        <taxon>Tremellales</taxon>
        <taxon>Naemateliaceae</taxon>
        <taxon>Naematelia</taxon>
    </lineage>
</organism>
<protein>
    <submittedName>
        <fullName evidence="3">Imidazolonepropionase</fullName>
    </submittedName>
</protein>
<dbReference type="SUPFAM" id="SSF51338">
    <property type="entry name" value="Composite domain of metallo-dependent hydrolases"/>
    <property type="match status" value="1"/>
</dbReference>
<comment type="caution">
    <text evidence="3">The sequence shown here is derived from an EMBL/GenBank/DDBJ whole genome shotgun (WGS) entry which is preliminary data.</text>
</comment>
<feature type="region of interest" description="Disordered" evidence="1">
    <location>
        <begin position="446"/>
        <end position="503"/>
    </location>
</feature>